<dbReference type="InterPro" id="IPR013154">
    <property type="entry name" value="ADH-like_N"/>
</dbReference>
<dbReference type="AlphaFoldDB" id="A0A523BFE5"/>
<protein>
    <submittedName>
        <fullName evidence="7">Alcohol dehydrogenase</fullName>
    </submittedName>
</protein>
<dbReference type="GO" id="GO:0004022">
    <property type="term" value="F:alcohol dehydrogenase (NAD+) activity"/>
    <property type="evidence" value="ECO:0007669"/>
    <property type="project" value="TreeGrafter"/>
</dbReference>
<dbReference type="SUPFAM" id="SSF50129">
    <property type="entry name" value="GroES-like"/>
    <property type="match status" value="1"/>
</dbReference>
<evidence type="ECO:0000256" key="5">
    <source>
        <dbReference type="ARBA" id="ARBA00023002"/>
    </source>
</evidence>
<dbReference type="InterPro" id="IPR036291">
    <property type="entry name" value="NAD(P)-bd_dom_sf"/>
</dbReference>
<feature type="domain" description="Alcohol dehydrogenase-like N-terminal" evidence="6">
    <location>
        <begin position="31"/>
        <end position="138"/>
    </location>
</feature>
<comment type="similarity">
    <text evidence="2">Belongs to the zinc-containing alcohol dehydrogenase family.</text>
</comment>
<dbReference type="PANTHER" id="PTHR42940">
    <property type="entry name" value="ALCOHOL DEHYDROGENASE 1-RELATED"/>
    <property type="match status" value="1"/>
</dbReference>
<reference evidence="7 8" key="1">
    <citation type="journal article" date="2019" name="Nat. Microbiol.">
        <title>Expanding anaerobic alkane metabolism in the domain of Archaea.</title>
        <authorList>
            <person name="Wang Y."/>
            <person name="Wegener G."/>
            <person name="Hou J."/>
            <person name="Wang F."/>
            <person name="Xiao X."/>
        </authorList>
    </citation>
    <scope>NUCLEOTIDE SEQUENCE [LARGE SCALE GENOMIC DNA]</scope>
    <source>
        <strain evidence="7">WYZ-LMO10</strain>
    </source>
</reference>
<keyword evidence="5" id="KW-0560">Oxidoreductase</keyword>
<organism evidence="7 8">
    <name type="scientific">Thermoproteota archaeon</name>
    <dbReference type="NCBI Taxonomy" id="2056631"/>
    <lineage>
        <taxon>Archaea</taxon>
        <taxon>Thermoproteota</taxon>
    </lineage>
</organism>
<comment type="caution">
    <text evidence="7">The sequence shown here is derived from an EMBL/GenBank/DDBJ whole genome shotgun (WGS) entry which is preliminary data.</text>
</comment>
<evidence type="ECO:0000259" key="6">
    <source>
        <dbReference type="Pfam" id="PF08240"/>
    </source>
</evidence>
<comment type="cofactor">
    <cofactor evidence="1">
        <name>Zn(2+)</name>
        <dbReference type="ChEBI" id="CHEBI:29105"/>
    </cofactor>
</comment>
<dbReference type="Proteomes" id="UP000315399">
    <property type="component" value="Unassembled WGS sequence"/>
</dbReference>
<dbReference type="InterPro" id="IPR014187">
    <property type="entry name" value="ADH_Zn_typ-2"/>
</dbReference>
<dbReference type="EMBL" id="QNVH01000008">
    <property type="protein sequence ID" value="TDA39669.1"/>
    <property type="molecule type" value="Genomic_DNA"/>
</dbReference>
<evidence type="ECO:0000313" key="8">
    <source>
        <dbReference type="Proteomes" id="UP000315399"/>
    </source>
</evidence>
<evidence type="ECO:0000256" key="1">
    <source>
        <dbReference type="ARBA" id="ARBA00001947"/>
    </source>
</evidence>
<dbReference type="Pfam" id="PF08240">
    <property type="entry name" value="ADH_N"/>
    <property type="match status" value="1"/>
</dbReference>
<evidence type="ECO:0000256" key="3">
    <source>
        <dbReference type="ARBA" id="ARBA00022723"/>
    </source>
</evidence>
<evidence type="ECO:0000313" key="7">
    <source>
        <dbReference type="EMBL" id="TDA39669.1"/>
    </source>
</evidence>
<dbReference type="PANTHER" id="PTHR42940:SF8">
    <property type="entry name" value="VACUOLAR PROTEIN SORTING-ASSOCIATED PROTEIN 11"/>
    <property type="match status" value="1"/>
</dbReference>
<dbReference type="InterPro" id="IPR011032">
    <property type="entry name" value="GroES-like_sf"/>
</dbReference>
<dbReference type="Gene3D" id="3.90.180.10">
    <property type="entry name" value="Medium-chain alcohol dehydrogenases, catalytic domain"/>
    <property type="match status" value="1"/>
</dbReference>
<dbReference type="NCBIfam" id="TIGR02822">
    <property type="entry name" value="adh_fam_2"/>
    <property type="match status" value="1"/>
</dbReference>
<dbReference type="Gene3D" id="3.40.50.720">
    <property type="entry name" value="NAD(P)-binding Rossmann-like Domain"/>
    <property type="match status" value="1"/>
</dbReference>
<evidence type="ECO:0000256" key="4">
    <source>
        <dbReference type="ARBA" id="ARBA00022833"/>
    </source>
</evidence>
<keyword evidence="3" id="KW-0479">Metal-binding</keyword>
<proteinExistence type="inferred from homology"/>
<name>A0A523BFE5_9CREN</name>
<keyword evidence="4" id="KW-0862">Zinc</keyword>
<sequence length="338" mass="37106">MRAMVLRKTSPIETNPLVLEDMPVPQPIGREVLLEISACGVCRTELDEIEGRLPTKLPVIPGHQIVGRVKELGPAAIKYHRGDRLGIAWIYSACGACRFCMRGLENLCEGFMGTGCDADGGYAEYVLVHEDFAHPIPDVFEDCEAAPLLCAGAVGYRALKLTGMRDGATIGLFGFGSSAHIQFQLIRYLFPSSKIFVFTRRKGDAPSELAMKMGADWVGATGETPPEKLDCAIDTTPTGSPVREALRNLQKGGRLVMNLIRKETPITDLDYASHLWGEREVKSVANITRADVQEFLTVAAKIPIRPEVNRFRLEDANEALLKLKHGQYRGSGVLAIKR</sequence>
<dbReference type="SUPFAM" id="SSF51735">
    <property type="entry name" value="NAD(P)-binding Rossmann-fold domains"/>
    <property type="match status" value="1"/>
</dbReference>
<dbReference type="GO" id="GO:0046872">
    <property type="term" value="F:metal ion binding"/>
    <property type="evidence" value="ECO:0007669"/>
    <property type="project" value="UniProtKB-KW"/>
</dbReference>
<dbReference type="CDD" id="cd08298">
    <property type="entry name" value="CAD2"/>
    <property type="match status" value="1"/>
</dbReference>
<gene>
    <name evidence="7" type="ORF">DSO08_01585</name>
</gene>
<accession>A0A523BFE5</accession>
<evidence type="ECO:0000256" key="2">
    <source>
        <dbReference type="ARBA" id="ARBA00008072"/>
    </source>
</evidence>
<dbReference type="GO" id="GO:0005737">
    <property type="term" value="C:cytoplasm"/>
    <property type="evidence" value="ECO:0007669"/>
    <property type="project" value="TreeGrafter"/>
</dbReference>